<dbReference type="Proteomes" id="UP000092321">
    <property type="component" value="Unassembled WGS sequence"/>
</dbReference>
<reference evidence="2" key="1">
    <citation type="journal article" date="2016" name="Proc. Natl. Acad. Sci. U.S.A.">
        <title>Comparative genomics of biotechnologically important yeasts.</title>
        <authorList>
            <person name="Riley R."/>
            <person name="Haridas S."/>
            <person name="Wolfe K.H."/>
            <person name="Lopes M.R."/>
            <person name="Hittinger C.T."/>
            <person name="Goeker M."/>
            <person name="Salamov A.A."/>
            <person name="Wisecaver J.H."/>
            <person name="Long T.M."/>
            <person name="Calvey C.H."/>
            <person name="Aerts A.L."/>
            <person name="Barry K.W."/>
            <person name="Choi C."/>
            <person name="Clum A."/>
            <person name="Coughlan A.Y."/>
            <person name="Deshpande S."/>
            <person name="Douglass A.P."/>
            <person name="Hanson S.J."/>
            <person name="Klenk H.-P."/>
            <person name="LaButti K.M."/>
            <person name="Lapidus A."/>
            <person name="Lindquist E.A."/>
            <person name="Lipzen A.M."/>
            <person name="Meier-Kolthoff J.P."/>
            <person name="Ohm R.A."/>
            <person name="Otillar R.P."/>
            <person name="Pangilinan J.L."/>
            <person name="Peng Y."/>
            <person name="Rokas A."/>
            <person name="Rosa C.A."/>
            <person name="Scheuner C."/>
            <person name="Sibirny A.A."/>
            <person name="Slot J.C."/>
            <person name="Stielow J.B."/>
            <person name="Sun H."/>
            <person name="Kurtzman C.P."/>
            <person name="Blackwell M."/>
            <person name="Grigoriev I.V."/>
            <person name="Jeffries T.W."/>
        </authorList>
    </citation>
    <scope>NUCLEOTIDE SEQUENCE [LARGE SCALE GENOMIC DNA]</scope>
    <source>
        <strain evidence="2">NRRL Y-1626</strain>
    </source>
</reference>
<evidence type="ECO:0000313" key="1">
    <source>
        <dbReference type="EMBL" id="OBA25203.1"/>
    </source>
</evidence>
<sequence>MNSSPRGSSSHSSVSTSNHVIGGGYIESNSISSVDINDPITLDIQNLQKKITSLTEEKNNRIELYWQLYNEYKQYCRDAKQQYDYLVLNVLKNFNSLEPELSEIYNENLSA</sequence>
<dbReference type="EMBL" id="LXPE01000195">
    <property type="protein sequence ID" value="OBA25203.1"/>
    <property type="molecule type" value="Genomic_DNA"/>
</dbReference>
<proteinExistence type="predicted"/>
<comment type="caution">
    <text evidence="1">The sequence shown here is derived from an EMBL/GenBank/DDBJ whole genome shotgun (WGS) entry which is preliminary data.</text>
</comment>
<organism evidence="1 2">
    <name type="scientific">Hanseniaspora valbyensis NRRL Y-1626</name>
    <dbReference type="NCBI Taxonomy" id="766949"/>
    <lineage>
        <taxon>Eukaryota</taxon>
        <taxon>Fungi</taxon>
        <taxon>Dikarya</taxon>
        <taxon>Ascomycota</taxon>
        <taxon>Saccharomycotina</taxon>
        <taxon>Saccharomycetes</taxon>
        <taxon>Saccharomycodales</taxon>
        <taxon>Saccharomycodaceae</taxon>
        <taxon>Hanseniaspora</taxon>
    </lineage>
</organism>
<name>A0A1B7T911_9ASCO</name>
<protein>
    <submittedName>
        <fullName evidence="1">Uncharacterized protein</fullName>
    </submittedName>
</protein>
<evidence type="ECO:0000313" key="2">
    <source>
        <dbReference type="Proteomes" id="UP000092321"/>
    </source>
</evidence>
<keyword evidence="2" id="KW-1185">Reference proteome</keyword>
<gene>
    <name evidence="1" type="ORF">HANVADRAFT_82158</name>
</gene>
<dbReference type="AlphaFoldDB" id="A0A1B7T911"/>
<accession>A0A1B7T911</accession>